<evidence type="ECO:0000313" key="3">
    <source>
        <dbReference type="Proteomes" id="UP000197138"/>
    </source>
</evidence>
<feature type="compositionally biased region" description="Basic and acidic residues" evidence="1">
    <location>
        <begin position="30"/>
        <end position="41"/>
    </location>
</feature>
<comment type="caution">
    <text evidence="2">The sequence shown here is derived from an EMBL/GenBank/DDBJ whole genome shotgun (WGS) entry which is preliminary data.</text>
</comment>
<dbReference type="AlphaFoldDB" id="A0A218WDH0"/>
<dbReference type="Proteomes" id="UP000197138">
    <property type="component" value="Unassembled WGS sequence"/>
</dbReference>
<sequence>MLPSLDVRGKESGKRQESRVTRLEVAGSEQPERGQPRQVGEKRVSALVSVTARCEVGLIGLLRDGSR</sequence>
<evidence type="ECO:0000256" key="1">
    <source>
        <dbReference type="SAM" id="MobiDB-lite"/>
    </source>
</evidence>
<organism evidence="2 3">
    <name type="scientific">Punica granatum</name>
    <name type="common">Pomegranate</name>
    <dbReference type="NCBI Taxonomy" id="22663"/>
    <lineage>
        <taxon>Eukaryota</taxon>
        <taxon>Viridiplantae</taxon>
        <taxon>Streptophyta</taxon>
        <taxon>Embryophyta</taxon>
        <taxon>Tracheophyta</taxon>
        <taxon>Spermatophyta</taxon>
        <taxon>Magnoliopsida</taxon>
        <taxon>eudicotyledons</taxon>
        <taxon>Gunneridae</taxon>
        <taxon>Pentapetalae</taxon>
        <taxon>rosids</taxon>
        <taxon>malvids</taxon>
        <taxon>Myrtales</taxon>
        <taxon>Lythraceae</taxon>
        <taxon>Punica</taxon>
    </lineage>
</organism>
<accession>A0A218WDH0</accession>
<reference evidence="3" key="1">
    <citation type="journal article" date="2017" name="Plant J.">
        <title>The pomegranate (Punica granatum L.) genome and the genomics of punicalagin biosynthesis.</title>
        <authorList>
            <person name="Qin G."/>
            <person name="Xu C."/>
            <person name="Ming R."/>
            <person name="Tang H."/>
            <person name="Guyot R."/>
            <person name="Kramer E.M."/>
            <person name="Hu Y."/>
            <person name="Yi X."/>
            <person name="Qi Y."/>
            <person name="Xu X."/>
            <person name="Gao Z."/>
            <person name="Pan H."/>
            <person name="Jian J."/>
            <person name="Tian Y."/>
            <person name="Yue Z."/>
            <person name="Xu Y."/>
        </authorList>
    </citation>
    <scope>NUCLEOTIDE SEQUENCE [LARGE SCALE GENOMIC DNA]</scope>
    <source>
        <strain evidence="3">cv. Dabenzi</strain>
    </source>
</reference>
<name>A0A218WDH0_PUNGR</name>
<protein>
    <submittedName>
        <fullName evidence="2">Uncharacterized protein</fullName>
    </submittedName>
</protein>
<gene>
    <name evidence="2" type="ORF">CDL15_Pgr019165</name>
</gene>
<evidence type="ECO:0000313" key="2">
    <source>
        <dbReference type="EMBL" id="OWM70924.1"/>
    </source>
</evidence>
<proteinExistence type="predicted"/>
<feature type="region of interest" description="Disordered" evidence="1">
    <location>
        <begin position="1"/>
        <end position="41"/>
    </location>
</feature>
<dbReference type="EMBL" id="MTKT01004588">
    <property type="protein sequence ID" value="OWM70924.1"/>
    <property type="molecule type" value="Genomic_DNA"/>
</dbReference>
<feature type="compositionally biased region" description="Basic and acidic residues" evidence="1">
    <location>
        <begin position="7"/>
        <end position="22"/>
    </location>
</feature>